<dbReference type="PROSITE" id="PS50025">
    <property type="entry name" value="LAM_G_DOMAIN"/>
    <property type="match status" value="1"/>
</dbReference>
<evidence type="ECO:0000256" key="1">
    <source>
        <dbReference type="PROSITE-ProRule" id="PRU00122"/>
    </source>
</evidence>
<reference evidence="3 4" key="1">
    <citation type="submission" date="2024-04" db="EMBL/GenBank/DDBJ databases">
        <authorList>
            <consortium name="Genoscope - CEA"/>
            <person name="William W."/>
        </authorList>
    </citation>
    <scope>NUCLEOTIDE SEQUENCE [LARGE SCALE GENOMIC DNA]</scope>
</reference>
<organism evidence="3 4">
    <name type="scientific">Lymnaea stagnalis</name>
    <name type="common">Great pond snail</name>
    <name type="synonym">Helix stagnalis</name>
    <dbReference type="NCBI Taxonomy" id="6523"/>
    <lineage>
        <taxon>Eukaryota</taxon>
        <taxon>Metazoa</taxon>
        <taxon>Spiralia</taxon>
        <taxon>Lophotrochozoa</taxon>
        <taxon>Mollusca</taxon>
        <taxon>Gastropoda</taxon>
        <taxon>Heterobranchia</taxon>
        <taxon>Euthyneura</taxon>
        <taxon>Panpulmonata</taxon>
        <taxon>Hygrophila</taxon>
        <taxon>Lymnaeoidea</taxon>
        <taxon>Lymnaeidae</taxon>
        <taxon>Lymnaea</taxon>
    </lineage>
</organism>
<comment type="caution">
    <text evidence="3">The sequence shown here is derived from an EMBL/GenBank/DDBJ whole genome shotgun (WGS) entry which is preliminary data.</text>
</comment>
<feature type="domain" description="Laminin G" evidence="2">
    <location>
        <begin position="1"/>
        <end position="65"/>
    </location>
</feature>
<sequence length="66" mass="7163">MNQSNVMEVYVGARPFLQGDPSNLVGYFKGCVREISFNNQSLLYVNSTMVQPGAVVSTMGITNGCQ</sequence>
<evidence type="ECO:0000259" key="2">
    <source>
        <dbReference type="PROSITE" id="PS50025"/>
    </source>
</evidence>
<dbReference type="InterPro" id="IPR001791">
    <property type="entry name" value="Laminin_G"/>
</dbReference>
<feature type="non-terminal residue" evidence="3">
    <location>
        <position position="66"/>
    </location>
</feature>
<keyword evidence="4" id="KW-1185">Reference proteome</keyword>
<evidence type="ECO:0000313" key="3">
    <source>
        <dbReference type="EMBL" id="CAL1543535.1"/>
    </source>
</evidence>
<dbReference type="EMBL" id="CAXITT010000555">
    <property type="protein sequence ID" value="CAL1543535.1"/>
    <property type="molecule type" value="Genomic_DNA"/>
</dbReference>
<name>A0AAV2I9R1_LYMST</name>
<comment type="caution">
    <text evidence="1">Lacks conserved residue(s) required for the propagation of feature annotation.</text>
</comment>
<gene>
    <name evidence="3" type="ORF">GSLYS_00017069001</name>
</gene>
<dbReference type="AlphaFoldDB" id="A0AAV2I9R1"/>
<proteinExistence type="predicted"/>
<dbReference type="Proteomes" id="UP001497497">
    <property type="component" value="Unassembled WGS sequence"/>
</dbReference>
<evidence type="ECO:0000313" key="4">
    <source>
        <dbReference type="Proteomes" id="UP001497497"/>
    </source>
</evidence>
<accession>A0AAV2I9R1</accession>
<protein>
    <recommendedName>
        <fullName evidence="2">Laminin G domain-containing protein</fullName>
    </recommendedName>
</protein>